<keyword evidence="6" id="KW-1185">Reference proteome</keyword>
<accession>A0A3L8Q247</accession>
<dbReference type="GO" id="GO:1902201">
    <property type="term" value="P:negative regulation of bacterial-type flagellum-dependent cell motility"/>
    <property type="evidence" value="ECO:0007669"/>
    <property type="project" value="TreeGrafter"/>
</dbReference>
<feature type="domain" description="GGDEF" evidence="4">
    <location>
        <begin position="186"/>
        <end position="320"/>
    </location>
</feature>
<evidence type="ECO:0000313" key="5">
    <source>
        <dbReference type="EMBL" id="RLV60928.1"/>
    </source>
</evidence>
<dbReference type="SUPFAM" id="SSF55785">
    <property type="entry name" value="PYP-like sensor domain (PAS domain)"/>
    <property type="match status" value="1"/>
</dbReference>
<sequence length="328" mass="37867">MTNNPNTINEFHWLLDLVQTVDVGIVVINSDYEIKLWNGFMENHSGTAPSELLDKNLFHAFPELDANWLKQKIESVFLLKNRSFISWEQRPYVFKFKNYRPITGRAEHMYQNVTLQPLLSPTGKVTSISIIIYDVTDMAIKKLQLNQANQILERLSQTDELTQLQNRRQWQQCLEREFERFTRYQSPASLVMLDIDHFKAVNDNYGHQMGDTVIQRVAHTITQTLRETDCAGRYGGEEFGVILAGTSAEDALHFTERLRKSVETLTFTTDDEQTFSVSISLGICTINDNIRDISHLISLADKALYRAKLSGRNRSVIYRDTDSEKNLH</sequence>
<dbReference type="PANTHER" id="PTHR45138:SF9">
    <property type="entry name" value="DIGUANYLATE CYCLASE DGCM-RELATED"/>
    <property type="match status" value="1"/>
</dbReference>
<protein>
    <recommendedName>
        <fullName evidence="2">diguanylate cyclase</fullName>
        <ecNumber evidence="2">2.7.7.65</ecNumber>
    </recommendedName>
</protein>
<comment type="caution">
    <text evidence="5">The sequence shown here is derived from an EMBL/GenBank/DDBJ whole genome shotgun (WGS) entry which is preliminary data.</text>
</comment>
<dbReference type="SMART" id="SM00267">
    <property type="entry name" value="GGDEF"/>
    <property type="match status" value="1"/>
</dbReference>
<dbReference type="GO" id="GO:0043709">
    <property type="term" value="P:cell adhesion involved in single-species biofilm formation"/>
    <property type="evidence" value="ECO:0007669"/>
    <property type="project" value="TreeGrafter"/>
</dbReference>
<dbReference type="PANTHER" id="PTHR45138">
    <property type="entry name" value="REGULATORY COMPONENTS OF SENSORY TRANSDUCTION SYSTEM"/>
    <property type="match status" value="1"/>
</dbReference>
<reference evidence="5 6" key="1">
    <citation type="submission" date="2018-09" db="EMBL/GenBank/DDBJ databases">
        <title>Phylogeny of the Shewanellaceae, and recommendation for two new genera, Pseudoshewanella and Parashewanella.</title>
        <authorList>
            <person name="Wang G."/>
        </authorList>
    </citation>
    <scope>NUCLEOTIDE SEQUENCE [LARGE SCALE GENOMIC DNA]</scope>
    <source>
        <strain evidence="5 6">C51</strain>
    </source>
</reference>
<dbReference type="InterPro" id="IPR050469">
    <property type="entry name" value="Diguanylate_Cyclase"/>
</dbReference>
<dbReference type="Pfam" id="PF00989">
    <property type="entry name" value="PAS"/>
    <property type="match status" value="1"/>
</dbReference>
<dbReference type="Proteomes" id="UP000281474">
    <property type="component" value="Unassembled WGS sequence"/>
</dbReference>
<dbReference type="GO" id="GO:0052621">
    <property type="term" value="F:diguanylate cyclase activity"/>
    <property type="evidence" value="ECO:0007669"/>
    <property type="project" value="UniProtKB-EC"/>
</dbReference>
<evidence type="ECO:0000259" key="4">
    <source>
        <dbReference type="PROSITE" id="PS50887"/>
    </source>
</evidence>
<dbReference type="FunFam" id="3.30.70.270:FF:000001">
    <property type="entry name" value="Diguanylate cyclase domain protein"/>
    <property type="match status" value="1"/>
</dbReference>
<evidence type="ECO:0000256" key="2">
    <source>
        <dbReference type="ARBA" id="ARBA00012528"/>
    </source>
</evidence>
<organism evidence="5 6">
    <name type="scientific">Parashewanella curva</name>
    <dbReference type="NCBI Taxonomy" id="2338552"/>
    <lineage>
        <taxon>Bacteria</taxon>
        <taxon>Pseudomonadati</taxon>
        <taxon>Pseudomonadota</taxon>
        <taxon>Gammaproteobacteria</taxon>
        <taxon>Alteromonadales</taxon>
        <taxon>Shewanellaceae</taxon>
        <taxon>Parashewanella</taxon>
    </lineage>
</organism>
<evidence type="ECO:0000256" key="1">
    <source>
        <dbReference type="ARBA" id="ARBA00001946"/>
    </source>
</evidence>
<evidence type="ECO:0000256" key="3">
    <source>
        <dbReference type="ARBA" id="ARBA00034247"/>
    </source>
</evidence>
<dbReference type="NCBIfam" id="TIGR00229">
    <property type="entry name" value="sensory_box"/>
    <property type="match status" value="1"/>
</dbReference>
<dbReference type="SMART" id="SM00091">
    <property type="entry name" value="PAS"/>
    <property type="match status" value="1"/>
</dbReference>
<dbReference type="SUPFAM" id="SSF55073">
    <property type="entry name" value="Nucleotide cyclase"/>
    <property type="match status" value="1"/>
</dbReference>
<dbReference type="OrthoDB" id="9812260at2"/>
<comment type="catalytic activity">
    <reaction evidence="3">
        <text>2 GTP = 3',3'-c-di-GMP + 2 diphosphate</text>
        <dbReference type="Rhea" id="RHEA:24898"/>
        <dbReference type="ChEBI" id="CHEBI:33019"/>
        <dbReference type="ChEBI" id="CHEBI:37565"/>
        <dbReference type="ChEBI" id="CHEBI:58805"/>
        <dbReference type="EC" id="2.7.7.65"/>
    </reaction>
</comment>
<dbReference type="Gene3D" id="3.30.70.270">
    <property type="match status" value="1"/>
</dbReference>
<evidence type="ECO:0000313" key="6">
    <source>
        <dbReference type="Proteomes" id="UP000281474"/>
    </source>
</evidence>
<dbReference type="NCBIfam" id="TIGR00254">
    <property type="entry name" value="GGDEF"/>
    <property type="match status" value="1"/>
</dbReference>
<name>A0A3L8Q247_9GAMM</name>
<dbReference type="InterPro" id="IPR013767">
    <property type="entry name" value="PAS_fold"/>
</dbReference>
<dbReference type="EC" id="2.7.7.65" evidence="2"/>
<dbReference type="RefSeq" id="WP_121837832.1">
    <property type="nucleotide sequence ID" value="NZ_ML014759.1"/>
</dbReference>
<dbReference type="Gene3D" id="3.30.450.20">
    <property type="entry name" value="PAS domain"/>
    <property type="match status" value="1"/>
</dbReference>
<dbReference type="InterPro" id="IPR035965">
    <property type="entry name" value="PAS-like_dom_sf"/>
</dbReference>
<gene>
    <name evidence="5" type="ORF">D5018_04610</name>
</gene>
<dbReference type="Pfam" id="PF00990">
    <property type="entry name" value="GGDEF"/>
    <property type="match status" value="1"/>
</dbReference>
<dbReference type="AlphaFoldDB" id="A0A3L8Q247"/>
<dbReference type="EMBL" id="QZEI01000010">
    <property type="protein sequence ID" value="RLV60928.1"/>
    <property type="molecule type" value="Genomic_DNA"/>
</dbReference>
<dbReference type="CDD" id="cd01949">
    <property type="entry name" value="GGDEF"/>
    <property type="match status" value="1"/>
</dbReference>
<dbReference type="InterPro" id="IPR029787">
    <property type="entry name" value="Nucleotide_cyclase"/>
</dbReference>
<dbReference type="InterPro" id="IPR000160">
    <property type="entry name" value="GGDEF_dom"/>
</dbReference>
<dbReference type="GO" id="GO:0005886">
    <property type="term" value="C:plasma membrane"/>
    <property type="evidence" value="ECO:0007669"/>
    <property type="project" value="TreeGrafter"/>
</dbReference>
<dbReference type="GO" id="GO:0006355">
    <property type="term" value="P:regulation of DNA-templated transcription"/>
    <property type="evidence" value="ECO:0007669"/>
    <property type="project" value="InterPro"/>
</dbReference>
<dbReference type="CDD" id="cd00130">
    <property type="entry name" value="PAS"/>
    <property type="match status" value="1"/>
</dbReference>
<dbReference type="PROSITE" id="PS50887">
    <property type="entry name" value="GGDEF"/>
    <property type="match status" value="1"/>
</dbReference>
<dbReference type="InterPro" id="IPR043128">
    <property type="entry name" value="Rev_trsase/Diguanyl_cyclase"/>
</dbReference>
<dbReference type="InterPro" id="IPR000014">
    <property type="entry name" value="PAS"/>
</dbReference>
<comment type="cofactor">
    <cofactor evidence="1">
        <name>Mg(2+)</name>
        <dbReference type="ChEBI" id="CHEBI:18420"/>
    </cofactor>
</comment>
<proteinExistence type="predicted"/>